<accession>A0ABQ1QHR4</accession>
<dbReference type="RefSeq" id="WP_188526382.1">
    <property type="nucleotide sequence ID" value="NZ_BMGI01000001.1"/>
</dbReference>
<dbReference type="SUPFAM" id="SSF56655">
    <property type="entry name" value="Carbohydrate phosphatase"/>
    <property type="match status" value="1"/>
</dbReference>
<evidence type="ECO:0000313" key="6">
    <source>
        <dbReference type="Proteomes" id="UP000617355"/>
    </source>
</evidence>
<evidence type="ECO:0000313" key="5">
    <source>
        <dbReference type="EMBL" id="GGD26767.1"/>
    </source>
</evidence>
<dbReference type="PANTHER" id="PTHR20854:SF4">
    <property type="entry name" value="INOSITOL-1-MONOPHOSPHATASE-RELATED"/>
    <property type="match status" value="1"/>
</dbReference>
<dbReference type="Gene3D" id="3.30.540.10">
    <property type="entry name" value="Fructose-1,6-Bisphosphatase, subunit A, domain 1"/>
    <property type="match status" value="1"/>
</dbReference>
<name>A0ABQ1QHR4_9RHOB</name>
<dbReference type="Gene3D" id="3.40.190.80">
    <property type="match status" value="1"/>
</dbReference>
<keyword evidence="4" id="KW-0460">Magnesium</keyword>
<dbReference type="EMBL" id="BMGI01000001">
    <property type="protein sequence ID" value="GGD26767.1"/>
    <property type="molecule type" value="Genomic_DNA"/>
</dbReference>
<sequence length="270" mass="28282">MSEITSQTRDELLTTALALADAARPATLAHFRDGALVADNKHQDGFDPVTAADRDAETAMRAVLARLRPEDAILGEEFGFQPGSSGLTWVLDPVDGTRAFLSGTPTWGVLIAVGDDAGPRLGLIDQPFIGERFLGGFGEAWAEGPQGRRPLATRAPRPLSEAILFTTFPEVGSTAEAAAFGDLAGRVKLTRYGLDCYAYALVALGQIDLVVEAGLQAYDIQAPMAVIEAAGGVVTDWRGGSARDGGRVLAAANAEIHAAALEVLSRAPLD</sequence>
<dbReference type="PANTHER" id="PTHR20854">
    <property type="entry name" value="INOSITOL MONOPHOSPHATASE"/>
    <property type="match status" value="1"/>
</dbReference>
<organism evidence="5 6">
    <name type="scientific">Sinisalibacter lacisalsi</name>
    <dbReference type="NCBI Taxonomy" id="1526570"/>
    <lineage>
        <taxon>Bacteria</taxon>
        <taxon>Pseudomonadati</taxon>
        <taxon>Pseudomonadota</taxon>
        <taxon>Alphaproteobacteria</taxon>
        <taxon>Rhodobacterales</taxon>
        <taxon>Roseobacteraceae</taxon>
        <taxon>Sinisalibacter</taxon>
    </lineage>
</organism>
<dbReference type="InterPro" id="IPR000760">
    <property type="entry name" value="Inositol_monophosphatase-like"/>
</dbReference>
<dbReference type="PROSITE" id="PS00629">
    <property type="entry name" value="IMP_1"/>
    <property type="match status" value="1"/>
</dbReference>
<comment type="similarity">
    <text evidence="1">Belongs to the inositol monophosphatase superfamily.</text>
</comment>
<keyword evidence="6" id="KW-1185">Reference proteome</keyword>
<evidence type="ECO:0000256" key="4">
    <source>
        <dbReference type="ARBA" id="ARBA00022842"/>
    </source>
</evidence>
<keyword evidence="2" id="KW-0479">Metal-binding</keyword>
<evidence type="ECO:0000256" key="3">
    <source>
        <dbReference type="ARBA" id="ARBA00022801"/>
    </source>
</evidence>
<reference evidence="6" key="1">
    <citation type="journal article" date="2019" name="Int. J. Syst. Evol. Microbiol.">
        <title>The Global Catalogue of Microorganisms (GCM) 10K type strain sequencing project: providing services to taxonomists for standard genome sequencing and annotation.</title>
        <authorList>
            <consortium name="The Broad Institute Genomics Platform"/>
            <consortium name="The Broad Institute Genome Sequencing Center for Infectious Disease"/>
            <person name="Wu L."/>
            <person name="Ma J."/>
        </authorList>
    </citation>
    <scope>NUCLEOTIDE SEQUENCE [LARGE SCALE GENOMIC DNA]</scope>
    <source>
        <strain evidence="6">CGMCC 1.12922</strain>
    </source>
</reference>
<evidence type="ECO:0000256" key="1">
    <source>
        <dbReference type="ARBA" id="ARBA00009759"/>
    </source>
</evidence>
<protein>
    <submittedName>
        <fullName evidence="5">Histidinol-phosphatase</fullName>
    </submittedName>
</protein>
<keyword evidence="3" id="KW-0378">Hydrolase</keyword>
<proteinExistence type="inferred from homology"/>
<evidence type="ECO:0000256" key="2">
    <source>
        <dbReference type="ARBA" id="ARBA00022723"/>
    </source>
</evidence>
<dbReference type="InterPro" id="IPR020583">
    <property type="entry name" value="Inositol_monoP_metal-BS"/>
</dbReference>
<dbReference type="Pfam" id="PF00459">
    <property type="entry name" value="Inositol_P"/>
    <property type="match status" value="1"/>
</dbReference>
<dbReference type="CDD" id="cd01641">
    <property type="entry name" value="Bacterial_IMPase_like_1"/>
    <property type="match status" value="1"/>
</dbReference>
<comment type="caution">
    <text evidence="5">The sequence shown here is derived from an EMBL/GenBank/DDBJ whole genome shotgun (WGS) entry which is preliminary data.</text>
</comment>
<dbReference type="Proteomes" id="UP000617355">
    <property type="component" value="Unassembled WGS sequence"/>
</dbReference>
<dbReference type="PRINTS" id="PR00377">
    <property type="entry name" value="IMPHPHTASES"/>
</dbReference>
<gene>
    <name evidence="5" type="ORF">GCM10011358_08860</name>
</gene>